<dbReference type="Gene3D" id="3.40.50.1820">
    <property type="entry name" value="alpha/beta hydrolase"/>
    <property type="match status" value="1"/>
</dbReference>
<dbReference type="GO" id="GO:0016787">
    <property type="term" value="F:hydrolase activity"/>
    <property type="evidence" value="ECO:0007669"/>
    <property type="project" value="UniProtKB-KW"/>
</dbReference>
<reference evidence="2" key="1">
    <citation type="submission" date="2023-06" db="EMBL/GenBank/DDBJ databases">
        <title>Genomic of Parafulvivirga corallium.</title>
        <authorList>
            <person name="Wang G."/>
        </authorList>
    </citation>
    <scope>NUCLEOTIDE SEQUENCE</scope>
    <source>
        <strain evidence="2">BMA10</strain>
    </source>
</reference>
<organism evidence="2 3">
    <name type="scientific">Splendidivirga corallicola</name>
    <dbReference type="NCBI Taxonomy" id="3051826"/>
    <lineage>
        <taxon>Bacteria</taxon>
        <taxon>Pseudomonadati</taxon>
        <taxon>Bacteroidota</taxon>
        <taxon>Cytophagia</taxon>
        <taxon>Cytophagales</taxon>
        <taxon>Splendidivirgaceae</taxon>
        <taxon>Splendidivirga</taxon>
    </lineage>
</organism>
<feature type="domain" description="Phospholipase/carboxylesterase/thioesterase" evidence="1">
    <location>
        <begin position="31"/>
        <end position="212"/>
    </location>
</feature>
<evidence type="ECO:0000259" key="1">
    <source>
        <dbReference type="Pfam" id="PF02230"/>
    </source>
</evidence>
<keyword evidence="2" id="KW-0378">Hydrolase</keyword>
<gene>
    <name evidence="2" type="ORF">QQ008_18365</name>
</gene>
<dbReference type="InterPro" id="IPR029058">
    <property type="entry name" value="AB_hydrolase_fold"/>
</dbReference>
<name>A0ABT8KTP3_9BACT</name>
<sequence>MNEFHINFNYKARYFKHGKINEQTEHIWFVAHGYGQLARFFIKKFEVLDPNRHCVIVPEGLSRFYLYGFTGRVGATWMTKEDRLTDIENYIQYLNSVYEQELSENINEKIKVTLLGFSQGVATISRWAMQEHLQYDRLILWAGVFPPDMNFEFGKSKLRNVPVHIVYGDQDQYIHESKIEEQKAAIEKLQIQPKTTIFSGEHDIDQETLIQLSEGSI</sequence>
<dbReference type="Proteomes" id="UP001172082">
    <property type="component" value="Unassembled WGS sequence"/>
</dbReference>
<protein>
    <submittedName>
        <fullName evidence="2">Alpha/beta hydrolase</fullName>
    </submittedName>
</protein>
<comment type="caution">
    <text evidence="2">The sequence shown here is derived from an EMBL/GenBank/DDBJ whole genome shotgun (WGS) entry which is preliminary data.</text>
</comment>
<dbReference type="SUPFAM" id="SSF53474">
    <property type="entry name" value="alpha/beta-Hydrolases"/>
    <property type="match status" value="1"/>
</dbReference>
<evidence type="ECO:0000313" key="2">
    <source>
        <dbReference type="EMBL" id="MDN5203357.1"/>
    </source>
</evidence>
<proteinExistence type="predicted"/>
<dbReference type="Pfam" id="PF02230">
    <property type="entry name" value="Abhydrolase_2"/>
    <property type="match status" value="1"/>
</dbReference>
<evidence type="ECO:0000313" key="3">
    <source>
        <dbReference type="Proteomes" id="UP001172082"/>
    </source>
</evidence>
<dbReference type="InterPro" id="IPR003140">
    <property type="entry name" value="PLipase/COase/thioEstase"/>
</dbReference>
<dbReference type="RefSeq" id="WP_346753381.1">
    <property type="nucleotide sequence ID" value="NZ_JAUJEA010000007.1"/>
</dbReference>
<keyword evidence="3" id="KW-1185">Reference proteome</keyword>
<accession>A0ABT8KTP3</accession>
<dbReference type="EMBL" id="JAUJEA010000007">
    <property type="protein sequence ID" value="MDN5203357.1"/>
    <property type="molecule type" value="Genomic_DNA"/>
</dbReference>